<dbReference type="EMBL" id="JBHRYH010000001">
    <property type="protein sequence ID" value="MFC3624538.1"/>
    <property type="molecule type" value="Genomic_DNA"/>
</dbReference>
<dbReference type="PANTHER" id="PTHR34387">
    <property type="entry name" value="SLR1258 PROTEIN"/>
    <property type="match status" value="1"/>
</dbReference>
<organism evidence="2 3">
    <name type="scientific">Vogesella amnigena</name>
    <dbReference type="NCBI Taxonomy" id="1507449"/>
    <lineage>
        <taxon>Bacteria</taxon>
        <taxon>Pseudomonadati</taxon>
        <taxon>Pseudomonadota</taxon>
        <taxon>Betaproteobacteria</taxon>
        <taxon>Neisseriales</taxon>
        <taxon>Chromobacteriaceae</taxon>
        <taxon>Vogesella</taxon>
    </lineage>
</organism>
<dbReference type="InterPro" id="IPR007497">
    <property type="entry name" value="SIMPL/DUF541"/>
</dbReference>
<dbReference type="Gene3D" id="3.30.70.2970">
    <property type="entry name" value="Protein of unknown function (DUF541), domain 2"/>
    <property type="match status" value="1"/>
</dbReference>
<reference evidence="3" key="1">
    <citation type="journal article" date="2019" name="Int. J. Syst. Evol. Microbiol.">
        <title>The Global Catalogue of Microorganisms (GCM) 10K type strain sequencing project: providing services to taxonomists for standard genome sequencing and annotation.</title>
        <authorList>
            <consortium name="The Broad Institute Genomics Platform"/>
            <consortium name="The Broad Institute Genome Sequencing Center for Infectious Disease"/>
            <person name="Wu L."/>
            <person name="Ma J."/>
        </authorList>
    </citation>
    <scope>NUCLEOTIDE SEQUENCE [LARGE SCALE GENOMIC DNA]</scope>
    <source>
        <strain evidence="3">KCTC 42195</strain>
    </source>
</reference>
<evidence type="ECO:0000256" key="1">
    <source>
        <dbReference type="SAM" id="SignalP"/>
    </source>
</evidence>
<protein>
    <submittedName>
        <fullName evidence="2">SIMPL domain-containing protein</fullName>
    </submittedName>
</protein>
<sequence>MHTLIRGSLLLCCLLPATGALADNGTILNLSASAQRELANDEVTASLYIQDRQAQPALLADRLNKALARARAESAAFKQVEFSSGSYNSWPDYGRDGKIQGWQGRAQIRLKSSDFTASAELVARLQKFMLLENVQFGVADRSRRLAEDQLIPEAIAALQAQAAAAGKALGRNRQQVLELSIGNVQAPPPQPMLRAKAMLADAQAAEVTAPDWQPGNSQVQLSVTGRIELQ</sequence>
<dbReference type="Gene3D" id="3.30.110.170">
    <property type="entry name" value="Protein of unknown function (DUF541), domain 1"/>
    <property type="match status" value="1"/>
</dbReference>
<accession>A0ABV7TNM6</accession>
<dbReference type="InterPro" id="IPR052022">
    <property type="entry name" value="26kDa_periplasmic_antigen"/>
</dbReference>
<dbReference type="PANTHER" id="PTHR34387:SF1">
    <property type="entry name" value="PERIPLASMIC IMMUNOGENIC PROTEIN"/>
    <property type="match status" value="1"/>
</dbReference>
<dbReference type="Proteomes" id="UP001595636">
    <property type="component" value="Unassembled WGS sequence"/>
</dbReference>
<gene>
    <name evidence="2" type="ORF">ACFOKJ_00065</name>
</gene>
<keyword evidence="1" id="KW-0732">Signal</keyword>
<proteinExistence type="predicted"/>
<dbReference type="RefSeq" id="WP_390275913.1">
    <property type="nucleotide sequence ID" value="NZ_JBHRYH010000001.1"/>
</dbReference>
<evidence type="ECO:0000313" key="3">
    <source>
        <dbReference type="Proteomes" id="UP001595636"/>
    </source>
</evidence>
<evidence type="ECO:0000313" key="2">
    <source>
        <dbReference type="EMBL" id="MFC3624538.1"/>
    </source>
</evidence>
<keyword evidence="3" id="KW-1185">Reference proteome</keyword>
<feature type="signal peptide" evidence="1">
    <location>
        <begin position="1"/>
        <end position="22"/>
    </location>
</feature>
<dbReference type="Pfam" id="PF04402">
    <property type="entry name" value="SIMPL"/>
    <property type="match status" value="1"/>
</dbReference>
<name>A0ABV7TNM6_9NEIS</name>
<comment type="caution">
    <text evidence="2">The sequence shown here is derived from an EMBL/GenBank/DDBJ whole genome shotgun (WGS) entry which is preliminary data.</text>
</comment>
<feature type="chain" id="PRO_5046241259" evidence="1">
    <location>
        <begin position="23"/>
        <end position="230"/>
    </location>
</feature>